<evidence type="ECO:0000256" key="1">
    <source>
        <dbReference type="ARBA" id="ARBA00001947"/>
    </source>
</evidence>
<reference evidence="10" key="1">
    <citation type="submission" date="2022-06" db="EMBL/GenBank/DDBJ databases">
        <authorList>
            <person name="Berger JAMES D."/>
            <person name="Berger JAMES D."/>
        </authorList>
    </citation>
    <scope>NUCLEOTIDE SEQUENCE [LARGE SCALE GENOMIC DNA]</scope>
</reference>
<dbReference type="Proteomes" id="UP000050795">
    <property type="component" value="Unassembled WGS sequence"/>
</dbReference>
<evidence type="ECO:0000259" key="8">
    <source>
        <dbReference type="Pfam" id="PF01431"/>
    </source>
</evidence>
<organism evidence="10 11">
    <name type="scientific">Trichobilharzia regenti</name>
    <name type="common">Nasal bird schistosome</name>
    <dbReference type="NCBI Taxonomy" id="157069"/>
    <lineage>
        <taxon>Eukaryota</taxon>
        <taxon>Metazoa</taxon>
        <taxon>Spiralia</taxon>
        <taxon>Lophotrochozoa</taxon>
        <taxon>Platyhelminthes</taxon>
        <taxon>Trematoda</taxon>
        <taxon>Digenea</taxon>
        <taxon>Strigeidida</taxon>
        <taxon>Schistosomatoidea</taxon>
        <taxon>Schistosomatidae</taxon>
        <taxon>Trichobilharzia</taxon>
    </lineage>
</organism>
<dbReference type="Gene3D" id="1.10.1380.10">
    <property type="entry name" value="Neutral endopeptidase , domain2"/>
    <property type="match status" value="1"/>
</dbReference>
<dbReference type="GO" id="GO:0046872">
    <property type="term" value="F:metal ion binding"/>
    <property type="evidence" value="ECO:0007669"/>
    <property type="project" value="UniProtKB-KW"/>
</dbReference>
<keyword evidence="4" id="KW-0378">Hydrolase</keyword>
<dbReference type="Gene3D" id="3.40.390.10">
    <property type="entry name" value="Collagenase (Catalytic Domain)"/>
    <property type="match status" value="1"/>
</dbReference>
<evidence type="ECO:0000259" key="9">
    <source>
        <dbReference type="Pfam" id="PF05649"/>
    </source>
</evidence>
<evidence type="ECO:0000313" key="11">
    <source>
        <dbReference type="WBParaSite" id="TREG1_142150.3"/>
    </source>
</evidence>
<dbReference type="PANTHER" id="PTHR11733:SF222">
    <property type="entry name" value="IP12942P"/>
    <property type="match status" value="1"/>
</dbReference>
<protein>
    <recommendedName>
        <fullName evidence="13">Peptidase_M13 domain-containing protein</fullName>
    </recommendedName>
</protein>
<feature type="domain" description="Peptidase M13 C-terminal" evidence="8">
    <location>
        <begin position="522"/>
        <end position="726"/>
    </location>
</feature>
<dbReference type="InterPro" id="IPR000718">
    <property type="entry name" value="Peptidase_M13"/>
</dbReference>
<evidence type="ECO:0000256" key="2">
    <source>
        <dbReference type="ARBA" id="ARBA00022670"/>
    </source>
</evidence>
<dbReference type="Pfam" id="PF05649">
    <property type="entry name" value="Peptidase_M13_N"/>
    <property type="match status" value="1"/>
</dbReference>
<keyword evidence="6" id="KW-0482">Metalloprotease</keyword>
<dbReference type="CDD" id="cd08662">
    <property type="entry name" value="M13"/>
    <property type="match status" value="1"/>
</dbReference>
<dbReference type="InterPro" id="IPR008753">
    <property type="entry name" value="Peptidase_M13_N"/>
</dbReference>
<feature type="chain" id="PRO_5044704865" description="Peptidase_M13 domain-containing protein" evidence="7">
    <location>
        <begin position="26"/>
        <end position="727"/>
    </location>
</feature>
<dbReference type="GO" id="GO:0005886">
    <property type="term" value="C:plasma membrane"/>
    <property type="evidence" value="ECO:0007669"/>
    <property type="project" value="TreeGrafter"/>
</dbReference>
<keyword evidence="5" id="KW-0862">Zinc</keyword>
<evidence type="ECO:0000256" key="3">
    <source>
        <dbReference type="ARBA" id="ARBA00022723"/>
    </source>
</evidence>
<dbReference type="AlphaFoldDB" id="A0AA85JAS0"/>
<dbReference type="InterPro" id="IPR018497">
    <property type="entry name" value="Peptidase_M13_C"/>
</dbReference>
<name>A0AA85JAS0_TRIRE</name>
<dbReference type="Pfam" id="PF01431">
    <property type="entry name" value="Peptidase_M13"/>
    <property type="match status" value="1"/>
</dbReference>
<dbReference type="PANTHER" id="PTHR11733">
    <property type="entry name" value="ZINC METALLOPROTEASE FAMILY M13 NEPRILYSIN-RELATED"/>
    <property type="match status" value="1"/>
</dbReference>
<sequence length="727" mass="83184">MAKNILCVLYFIIQAFTIFSKPIEAVNVDEEVEIYGVKNIYPSMCHTRALPVTTPTPTTNTTEEQVEEETTTAISVKQSYNLTNASSPTDPCNDFYQYACSDWENNHTIPKGELGITRKSEIQNYVRRDIWKIIANGSYSTNDTRLNTVRKFYKSCVEYGNISLQETRRQTTRLIERLFGGWDLLSSSSQNLSETSTPQQGVDDFNLDDIYFPILSITKGCPLFSIDINGGTQTIHISGGRFASYKGACEKQVYAENIAPKYYENAYKLGVSPTEESKLQAAFESHTRLCHNLYVARKSDKTAYYKQVKMRELNTICPLMNWKKLFERLFRQIGFKNYKTFKISIADTTALKYHCALHEIELSTPTGKSTIKNMAIMDFMTYHVNTIGLEVNSSESANSEMDSGLSPKFSVFCIEQLKETFPWTLERHYVAQYFKESQRNEVFNMVDEIKKTVNDSFEKLTWLNDGMKRFVIDKLQYPIDENTYIMNEYYARRAKVLDDYRKEVFGLGEKLNAQRATYIPSASYWPTENRININGALLNLPINRDNQTISEKYGGLGWHIAHEILHAVDTSCILIDENGNDRPPNIARNEFLALLKQTECLRKQYTNYDYTSEKSGTIPVLDEILSDNGGLRIAYQTFQRLTRNLTNDAGENTNSSSTSEKSFFYNFAQTFCEKYTAEGITEDMSNSDHVLGHYRVVGALSNSENFARAYNCPVGSPMNPSEKCHVW</sequence>
<evidence type="ECO:0000313" key="10">
    <source>
        <dbReference type="Proteomes" id="UP000050795"/>
    </source>
</evidence>
<keyword evidence="7" id="KW-0732">Signal</keyword>
<proteinExistence type="predicted"/>
<evidence type="ECO:0000256" key="4">
    <source>
        <dbReference type="ARBA" id="ARBA00022801"/>
    </source>
</evidence>
<feature type="domain" description="Peptidase M13 N-terminal" evidence="9">
    <location>
        <begin position="91"/>
        <end position="476"/>
    </location>
</feature>
<dbReference type="WBParaSite" id="TREG1_142150.3">
    <property type="protein sequence ID" value="TREG1_142150.3"/>
    <property type="gene ID" value="TREG1_142150"/>
</dbReference>
<dbReference type="WBParaSite" id="TREG1_142150.4">
    <property type="protein sequence ID" value="TREG1_142150.4"/>
    <property type="gene ID" value="TREG1_142150"/>
</dbReference>
<evidence type="ECO:0000256" key="5">
    <source>
        <dbReference type="ARBA" id="ARBA00022833"/>
    </source>
</evidence>
<dbReference type="SUPFAM" id="SSF55486">
    <property type="entry name" value="Metalloproteases ('zincins'), catalytic domain"/>
    <property type="match status" value="1"/>
</dbReference>
<reference evidence="11 12" key="2">
    <citation type="submission" date="2023-11" db="UniProtKB">
        <authorList>
            <consortium name="WormBaseParasite"/>
        </authorList>
    </citation>
    <scope>IDENTIFICATION</scope>
</reference>
<evidence type="ECO:0000313" key="12">
    <source>
        <dbReference type="WBParaSite" id="TREG1_142150.4"/>
    </source>
</evidence>
<evidence type="ECO:0000256" key="6">
    <source>
        <dbReference type="ARBA" id="ARBA00023049"/>
    </source>
</evidence>
<comment type="cofactor">
    <cofactor evidence="1">
        <name>Zn(2+)</name>
        <dbReference type="ChEBI" id="CHEBI:29105"/>
    </cofactor>
</comment>
<dbReference type="InterPro" id="IPR042089">
    <property type="entry name" value="Peptidase_M13_dom_2"/>
</dbReference>
<evidence type="ECO:0008006" key="13">
    <source>
        <dbReference type="Google" id="ProtNLM"/>
    </source>
</evidence>
<dbReference type="PROSITE" id="PS51885">
    <property type="entry name" value="NEPRILYSIN"/>
    <property type="match status" value="1"/>
</dbReference>
<keyword evidence="3" id="KW-0479">Metal-binding</keyword>
<keyword evidence="10" id="KW-1185">Reference proteome</keyword>
<dbReference type="GO" id="GO:0004222">
    <property type="term" value="F:metalloendopeptidase activity"/>
    <property type="evidence" value="ECO:0007669"/>
    <property type="project" value="InterPro"/>
</dbReference>
<feature type="signal peptide" evidence="7">
    <location>
        <begin position="1"/>
        <end position="25"/>
    </location>
</feature>
<accession>A0AA85JAS0</accession>
<keyword evidence="2" id="KW-0645">Protease</keyword>
<evidence type="ECO:0000256" key="7">
    <source>
        <dbReference type="SAM" id="SignalP"/>
    </source>
</evidence>
<dbReference type="InterPro" id="IPR024079">
    <property type="entry name" value="MetalloPept_cat_dom_sf"/>
</dbReference>
<dbReference type="GO" id="GO:0006508">
    <property type="term" value="P:proteolysis"/>
    <property type="evidence" value="ECO:0007669"/>
    <property type="project" value="UniProtKB-KW"/>
</dbReference>